<sequence length="82" mass="8778">MKITAHEVLLLQAAVNELIASGHTCPGDLLQTAVSKFATAIRAKVDAGDYWLASTLATVENLDHKLHNAAMTHRSQRIGEAA</sequence>
<comment type="caution">
    <text evidence="1">The sequence shown here is derived from an EMBL/GenBank/DDBJ whole genome shotgun (WGS) entry which is preliminary data.</text>
</comment>
<keyword evidence="2" id="KW-1185">Reference proteome</keyword>
<evidence type="ECO:0000313" key="1">
    <source>
        <dbReference type="EMBL" id="OLO86359.1"/>
    </source>
</evidence>
<proteinExistence type="predicted"/>
<name>A0ABX3F581_ACTNA</name>
<gene>
    <name evidence="1" type="ORF">BKH13_00465</name>
</gene>
<dbReference type="RefSeq" id="WP_075406546.1">
    <property type="nucleotide sequence ID" value="NZ_MSKX01000002.1"/>
</dbReference>
<evidence type="ECO:0000313" key="2">
    <source>
        <dbReference type="Proteomes" id="UP000186781"/>
    </source>
</evidence>
<dbReference type="EMBL" id="MSKX01000002">
    <property type="protein sequence ID" value="OLO86359.1"/>
    <property type="molecule type" value="Genomic_DNA"/>
</dbReference>
<dbReference type="Proteomes" id="UP000186781">
    <property type="component" value="Unassembled WGS sequence"/>
</dbReference>
<protein>
    <submittedName>
        <fullName evidence="1">Uncharacterized protein</fullName>
    </submittedName>
</protein>
<reference evidence="1 2" key="1">
    <citation type="submission" date="2016-12" db="EMBL/GenBank/DDBJ databases">
        <title>Genomic comparison of strains in the 'Actinomyces naeslundii' group.</title>
        <authorList>
            <person name="Mughal S.R."/>
            <person name="Do T."/>
            <person name="Gilbert S.C."/>
            <person name="Witherden E.A."/>
            <person name="Didelot X."/>
            <person name="Beighton D."/>
        </authorList>
    </citation>
    <scope>NUCLEOTIDE SEQUENCE [LARGE SCALE GENOMIC DNA]</scope>
    <source>
        <strain evidence="1 2">WE6B-3</strain>
    </source>
</reference>
<organism evidence="1 2">
    <name type="scientific">Actinomyces naeslundii</name>
    <dbReference type="NCBI Taxonomy" id="1655"/>
    <lineage>
        <taxon>Bacteria</taxon>
        <taxon>Bacillati</taxon>
        <taxon>Actinomycetota</taxon>
        <taxon>Actinomycetes</taxon>
        <taxon>Actinomycetales</taxon>
        <taxon>Actinomycetaceae</taxon>
        <taxon>Actinomyces</taxon>
    </lineage>
</organism>
<accession>A0ABX3F581</accession>